<dbReference type="GO" id="GO:0005581">
    <property type="term" value="C:collagen trimer"/>
    <property type="evidence" value="ECO:0007669"/>
    <property type="project" value="UniProtKB-KW"/>
</dbReference>
<evidence type="ECO:0000313" key="4">
    <source>
        <dbReference type="Proteomes" id="UP001249851"/>
    </source>
</evidence>
<organism evidence="3 4">
    <name type="scientific">Acropora cervicornis</name>
    <name type="common">Staghorn coral</name>
    <dbReference type="NCBI Taxonomy" id="6130"/>
    <lineage>
        <taxon>Eukaryota</taxon>
        <taxon>Metazoa</taxon>
        <taxon>Cnidaria</taxon>
        <taxon>Anthozoa</taxon>
        <taxon>Hexacorallia</taxon>
        <taxon>Scleractinia</taxon>
        <taxon>Astrocoeniina</taxon>
        <taxon>Acroporidae</taxon>
        <taxon>Acropora</taxon>
    </lineage>
</organism>
<comment type="caution">
    <text evidence="3">The sequence shown here is derived from an EMBL/GenBank/DDBJ whole genome shotgun (WGS) entry which is preliminary data.</text>
</comment>
<dbReference type="EMBL" id="JARQWQ010000113">
    <property type="protein sequence ID" value="KAK2550216.1"/>
    <property type="molecule type" value="Genomic_DNA"/>
</dbReference>
<accession>A0AAD9UUA8</accession>
<evidence type="ECO:0000256" key="1">
    <source>
        <dbReference type="SAM" id="MobiDB-lite"/>
    </source>
</evidence>
<dbReference type="PANTHER" id="PTHR24637">
    <property type="entry name" value="COLLAGEN"/>
    <property type="match status" value="1"/>
</dbReference>
<protein>
    <submittedName>
        <fullName evidence="3">Collagen alpha-1(VI) chain</fullName>
    </submittedName>
</protein>
<reference evidence="3" key="1">
    <citation type="journal article" date="2023" name="G3 (Bethesda)">
        <title>Whole genome assembly and annotation of the endangered Caribbean coral Acropora cervicornis.</title>
        <authorList>
            <person name="Selwyn J.D."/>
            <person name="Vollmer S.V."/>
        </authorList>
    </citation>
    <scope>NUCLEOTIDE SEQUENCE</scope>
    <source>
        <strain evidence="3">K2</strain>
    </source>
</reference>
<feature type="compositionally biased region" description="Low complexity" evidence="1">
    <location>
        <begin position="136"/>
        <end position="149"/>
    </location>
</feature>
<gene>
    <name evidence="3" type="ORF">P5673_029085</name>
</gene>
<dbReference type="Pfam" id="PF01391">
    <property type="entry name" value="Collagen"/>
    <property type="match status" value="1"/>
</dbReference>
<feature type="transmembrane region" description="Helical" evidence="2">
    <location>
        <begin position="64"/>
        <end position="86"/>
    </location>
</feature>
<name>A0AAD9UUA8_ACRCE</name>
<dbReference type="InterPro" id="IPR008160">
    <property type="entry name" value="Collagen"/>
</dbReference>
<dbReference type="Proteomes" id="UP001249851">
    <property type="component" value="Unassembled WGS sequence"/>
</dbReference>
<feature type="region of interest" description="Disordered" evidence="1">
    <location>
        <begin position="100"/>
        <end position="170"/>
    </location>
</feature>
<keyword evidence="3" id="KW-0176">Collagen</keyword>
<reference evidence="3" key="2">
    <citation type="journal article" date="2023" name="Science">
        <title>Genomic signatures of disease resistance in endangered staghorn corals.</title>
        <authorList>
            <person name="Vollmer S.V."/>
            <person name="Selwyn J.D."/>
            <person name="Despard B.A."/>
            <person name="Roesel C.L."/>
        </authorList>
    </citation>
    <scope>NUCLEOTIDE SEQUENCE</scope>
    <source>
        <strain evidence="3">K2</strain>
    </source>
</reference>
<dbReference type="AlphaFoldDB" id="A0AAD9UUA8"/>
<keyword evidence="4" id="KW-1185">Reference proteome</keyword>
<keyword evidence="2" id="KW-1133">Transmembrane helix</keyword>
<feature type="non-terminal residue" evidence="3">
    <location>
        <position position="1"/>
    </location>
</feature>
<evidence type="ECO:0000313" key="3">
    <source>
        <dbReference type="EMBL" id="KAK2550216.1"/>
    </source>
</evidence>
<evidence type="ECO:0000256" key="2">
    <source>
        <dbReference type="SAM" id="Phobius"/>
    </source>
</evidence>
<dbReference type="PANTHER" id="PTHR24637:SF421">
    <property type="entry name" value="CUTICLE COLLAGEN DPY-2"/>
    <property type="match status" value="1"/>
</dbReference>
<proteinExistence type="predicted"/>
<sequence length="170" mass="17586">MRRCLLLPRPHRWGCSKLSFTSTHILAALLTLLAFAPRRQILIDFVNMPPKKPPKETNSNSKSSGISAFQLLIFLIATSSMAMNFAMLYGFIPIKGCQGPPGKAGERGPAGPQGETGIAGPPGLNGEMGPQGLSGEAGTTGAPGQQGPPGEKGPKGDEGAQGPPGTQGER</sequence>
<keyword evidence="2" id="KW-0472">Membrane</keyword>
<keyword evidence="2" id="KW-0812">Transmembrane</keyword>